<keyword evidence="1" id="KW-0472">Membrane</keyword>
<accession>A5BYW5</accession>
<feature type="transmembrane region" description="Helical" evidence="1">
    <location>
        <begin position="115"/>
        <end position="135"/>
    </location>
</feature>
<protein>
    <submittedName>
        <fullName evidence="2">Uncharacterized protein</fullName>
    </submittedName>
</protein>
<dbReference type="AlphaFoldDB" id="A5BYW5"/>
<organism evidence="2">
    <name type="scientific">Vitis vinifera</name>
    <name type="common">Grape</name>
    <dbReference type="NCBI Taxonomy" id="29760"/>
    <lineage>
        <taxon>Eukaryota</taxon>
        <taxon>Viridiplantae</taxon>
        <taxon>Streptophyta</taxon>
        <taxon>Embryophyta</taxon>
        <taxon>Tracheophyta</taxon>
        <taxon>Spermatophyta</taxon>
        <taxon>Magnoliopsida</taxon>
        <taxon>eudicotyledons</taxon>
        <taxon>Gunneridae</taxon>
        <taxon>Pentapetalae</taxon>
        <taxon>rosids</taxon>
        <taxon>Vitales</taxon>
        <taxon>Vitaceae</taxon>
        <taxon>Viteae</taxon>
        <taxon>Vitis</taxon>
    </lineage>
</organism>
<keyword evidence="1" id="KW-1133">Transmembrane helix</keyword>
<dbReference type="EMBL" id="AM476211">
    <property type="protein sequence ID" value="CAN81616.1"/>
    <property type="molecule type" value="Genomic_DNA"/>
</dbReference>
<gene>
    <name evidence="2" type="ORF">VITISV_024567</name>
</gene>
<evidence type="ECO:0000313" key="2">
    <source>
        <dbReference type="EMBL" id="CAN81616.1"/>
    </source>
</evidence>
<keyword evidence="1" id="KW-0812">Transmembrane</keyword>
<proteinExistence type="predicted"/>
<reference evidence="2" key="1">
    <citation type="journal article" date="2007" name="PLoS ONE">
        <title>The first genome sequence of an elite grapevine cultivar (Pinot noir Vitis vinifera L.): coping with a highly heterozygous genome.</title>
        <authorList>
            <person name="Velasco R."/>
            <person name="Zharkikh A."/>
            <person name="Troggio M."/>
            <person name="Cartwright D.A."/>
            <person name="Cestaro A."/>
            <person name="Pruss D."/>
            <person name="Pindo M."/>
            <person name="FitzGerald L.M."/>
            <person name="Vezzulli S."/>
            <person name="Reid J."/>
            <person name="Malacarne G."/>
            <person name="Iliev D."/>
            <person name="Coppola G."/>
            <person name="Wardell B."/>
            <person name="Micheletti D."/>
            <person name="Macalma T."/>
            <person name="Facci M."/>
            <person name="Mitchell J.T."/>
            <person name="Perazzolli M."/>
            <person name="Eldredge G."/>
            <person name="Gatto P."/>
            <person name="Oyzerski R."/>
            <person name="Moretto M."/>
            <person name="Gutin N."/>
            <person name="Stefanini M."/>
            <person name="Chen Y."/>
            <person name="Segala C."/>
            <person name="Davenport C."/>
            <person name="Dematte L."/>
            <person name="Mraz A."/>
            <person name="Battilana J."/>
            <person name="Stormo K."/>
            <person name="Costa F."/>
            <person name="Tao Q."/>
            <person name="Si-Ammour A."/>
            <person name="Harkins T."/>
            <person name="Lackey A."/>
            <person name="Perbost C."/>
            <person name="Taillon B."/>
            <person name="Stella A."/>
            <person name="Solovyev V."/>
            <person name="Fawcett J.A."/>
            <person name="Sterck L."/>
            <person name="Vandepoele K."/>
            <person name="Grando S.M."/>
            <person name="Toppo S."/>
            <person name="Moser C."/>
            <person name="Lanchbury J."/>
            <person name="Bogden R."/>
            <person name="Skolnick M."/>
            <person name="Sgaramella V."/>
            <person name="Bhatnagar S.K."/>
            <person name="Fontana P."/>
            <person name="Gutin A."/>
            <person name="Van de Peer Y."/>
            <person name="Salamini F."/>
            <person name="Viola R."/>
        </authorList>
    </citation>
    <scope>NUCLEOTIDE SEQUENCE</scope>
</reference>
<evidence type="ECO:0000256" key="1">
    <source>
        <dbReference type="SAM" id="Phobius"/>
    </source>
</evidence>
<name>A5BYW5_VITVI</name>
<feature type="transmembrane region" description="Helical" evidence="1">
    <location>
        <begin position="86"/>
        <end position="109"/>
    </location>
</feature>
<sequence length="188" mass="21032">MTLYGDILLTIENRMLNVNEPTWMSNITSSREVVITPLNPDSRCLGFSKANGSDLQRLPRHPEMCSHNSTGGGETKRVLDNSQTRLALLAFSPAVALVVEGAIWMWLLWLVDLDVPLGFLTCSTVPPPLVLEVLVRLALRQTNATLYCTYFSLIPRWSRCVHPIAFDELAKAHPQIISSSCRRRTLCP</sequence>